<keyword evidence="6" id="KW-1185">Reference proteome</keyword>
<feature type="repeat" description="TPR" evidence="3">
    <location>
        <begin position="173"/>
        <end position="206"/>
    </location>
</feature>
<dbReference type="Pfam" id="PF13181">
    <property type="entry name" value="TPR_8"/>
    <property type="match status" value="1"/>
</dbReference>
<dbReference type="Pfam" id="PF13374">
    <property type="entry name" value="TPR_10"/>
    <property type="match status" value="1"/>
</dbReference>
<gene>
    <name evidence="5" type="ORF">H1P_2710002</name>
</gene>
<proteinExistence type="predicted"/>
<dbReference type="Pfam" id="PF13432">
    <property type="entry name" value="TPR_16"/>
    <property type="match status" value="1"/>
</dbReference>
<feature type="repeat" description="TPR" evidence="3">
    <location>
        <begin position="275"/>
        <end position="308"/>
    </location>
</feature>
<evidence type="ECO:0000313" key="5">
    <source>
        <dbReference type="EMBL" id="VEP14568.1"/>
    </source>
</evidence>
<dbReference type="InterPro" id="IPR019734">
    <property type="entry name" value="TPR_rpt"/>
</dbReference>
<sequence length="900" mass="102870">MTSESAIKQIRSYIAQRQWSEVIALCAQTLKNNPKRLEFYPFLAKAYTNQGRLTEAISVYQQALGTALNQAEIYAELGLLYSKQNQFVQAAWHYQKALAINPDWAELQYNLAVVLHQLGDWEQTIAAYQQALKTKPDYPAVYFNLGVLYDRRGELDTAVKNYQRAIEIQPNHIRAYSNLGSTLAKQKKYATAIKILQQGLQINPTWSTLHNNLGQIYLLNEQPDKALASFEMATSLEPSMGLAYNNLSKLWQQQGNYERVAEIIKYFINLEPTNVAAFSHLAGVLFHQGKREQAIKYLRQAIALEPDFVNTYCENNLQENTTDLLTRAKNSCAKFLAALSEEADTPEVLNFLWQTYSHWGDVLFEYGSITQAEACYRKGLDIKPDAVSLYLNLGNCLAKQKRWNAAVGIYQMGLILEPHHGQLGFQLGKILENQQLAQSAVDYYEQILQKKSYQTGLWQELPQLFPTKNTLSHLPQAIYHHTHDWIRDCRLEDYSYTEIVWEGTAPTNSRRSKQPPIQITPEELDNSEIECGGVSCAKCMAQLINEFQPVFIGNRSYQCSFNYSLDITASLPFVVSIPQGKVWNAPQKNSWIICHAIAVMTPDNYLLGDLSRCYPWFLPPCPYPEKTNHKIFEVDRLPDLTQLKGKVAVLSGLAGHVYYHWMFDILPRIELMRLSEIDLDSIDWFVINSIEKPFQKETLSWLGIPLNKVVSSDDTSFIEAEELIVPSFPGYLDWIPYGTIKFLRQTFLPKISIESSQYGKKIYISRARARTRQVINEKAVTQFLNKLDFQTIFLEEMSILEQVALFANAKVIVAPHGSGLTNLAFCSPQTTVIELFSPNYIRTDYWVISEQLELKHYYCLGENFNCPTLRNLMYQNSLTEDILVNLSSLELVLNVAGFSE</sequence>
<dbReference type="PROSITE" id="PS50293">
    <property type="entry name" value="TPR_REGION"/>
    <property type="match status" value="5"/>
</dbReference>
<evidence type="ECO:0000259" key="4">
    <source>
        <dbReference type="Pfam" id="PF04577"/>
    </source>
</evidence>
<dbReference type="GO" id="GO:0016757">
    <property type="term" value="F:glycosyltransferase activity"/>
    <property type="evidence" value="ECO:0007669"/>
    <property type="project" value="InterPro"/>
</dbReference>
<accession>A0A563VT47</accession>
<dbReference type="InterPro" id="IPR049625">
    <property type="entry name" value="Glyco_transf_61_cat"/>
</dbReference>
<dbReference type="SUPFAM" id="SSF48452">
    <property type="entry name" value="TPR-like"/>
    <property type="match status" value="3"/>
</dbReference>
<dbReference type="Proteomes" id="UP000320055">
    <property type="component" value="Unassembled WGS sequence"/>
</dbReference>
<protein>
    <submittedName>
        <fullName evidence="5">Glycosyltransferase AER61, uncharacterized</fullName>
    </submittedName>
</protein>
<organism evidence="5 6">
    <name type="scientific">Hyella patelloides LEGE 07179</name>
    <dbReference type="NCBI Taxonomy" id="945734"/>
    <lineage>
        <taxon>Bacteria</taxon>
        <taxon>Bacillati</taxon>
        <taxon>Cyanobacteriota</taxon>
        <taxon>Cyanophyceae</taxon>
        <taxon>Pleurocapsales</taxon>
        <taxon>Hyellaceae</taxon>
        <taxon>Hyella</taxon>
    </lineage>
</organism>
<dbReference type="OrthoDB" id="182122at2"/>
<feature type="repeat" description="TPR" evidence="3">
    <location>
        <begin position="71"/>
        <end position="104"/>
    </location>
</feature>
<keyword evidence="1" id="KW-0677">Repeat</keyword>
<dbReference type="Gene3D" id="1.25.40.10">
    <property type="entry name" value="Tetratricopeptide repeat domain"/>
    <property type="match status" value="3"/>
</dbReference>
<dbReference type="Pfam" id="PF04577">
    <property type="entry name" value="Glyco_transf_61"/>
    <property type="match status" value="1"/>
</dbReference>
<evidence type="ECO:0000313" key="6">
    <source>
        <dbReference type="Proteomes" id="UP000320055"/>
    </source>
</evidence>
<keyword evidence="5" id="KW-0808">Transferase</keyword>
<evidence type="ECO:0000256" key="2">
    <source>
        <dbReference type="ARBA" id="ARBA00022803"/>
    </source>
</evidence>
<dbReference type="PANTHER" id="PTHR44943">
    <property type="entry name" value="CELLULOSE SYNTHASE OPERON PROTEIN C"/>
    <property type="match status" value="1"/>
</dbReference>
<dbReference type="SMART" id="SM00028">
    <property type="entry name" value="TPR"/>
    <property type="match status" value="11"/>
</dbReference>
<dbReference type="InterPro" id="IPR051685">
    <property type="entry name" value="Ycf3/AcsC/BcsC/TPR_MFPF"/>
</dbReference>
<feature type="repeat" description="TPR" evidence="3">
    <location>
        <begin position="139"/>
        <end position="172"/>
    </location>
</feature>
<feature type="repeat" description="TPR" evidence="3">
    <location>
        <begin position="105"/>
        <end position="138"/>
    </location>
</feature>
<feature type="repeat" description="TPR" evidence="3">
    <location>
        <begin position="387"/>
        <end position="420"/>
    </location>
</feature>
<dbReference type="Pfam" id="PF13424">
    <property type="entry name" value="TPR_12"/>
    <property type="match status" value="2"/>
</dbReference>
<feature type="repeat" description="TPR" evidence="3">
    <location>
        <begin position="207"/>
        <end position="240"/>
    </location>
</feature>
<dbReference type="InterPro" id="IPR011990">
    <property type="entry name" value="TPR-like_helical_dom_sf"/>
</dbReference>
<dbReference type="EMBL" id="CAACVJ010000192">
    <property type="protein sequence ID" value="VEP14568.1"/>
    <property type="molecule type" value="Genomic_DNA"/>
</dbReference>
<dbReference type="AlphaFoldDB" id="A0A563VT47"/>
<dbReference type="PANTHER" id="PTHR44943:SF8">
    <property type="entry name" value="TPR REPEAT-CONTAINING PROTEIN MJ0263"/>
    <property type="match status" value="1"/>
</dbReference>
<dbReference type="Pfam" id="PF13414">
    <property type="entry name" value="TPR_11"/>
    <property type="match status" value="1"/>
</dbReference>
<evidence type="ECO:0000256" key="3">
    <source>
        <dbReference type="PROSITE-ProRule" id="PRU00339"/>
    </source>
</evidence>
<keyword evidence="2 3" id="KW-0802">TPR repeat</keyword>
<feature type="repeat" description="TPR" evidence="3">
    <location>
        <begin position="353"/>
        <end position="386"/>
    </location>
</feature>
<dbReference type="RefSeq" id="WP_144873182.1">
    <property type="nucleotide sequence ID" value="NZ_LR214014.1"/>
</dbReference>
<feature type="repeat" description="TPR" evidence="3">
    <location>
        <begin position="241"/>
        <end position="274"/>
    </location>
</feature>
<dbReference type="PROSITE" id="PS50005">
    <property type="entry name" value="TPR"/>
    <property type="match status" value="9"/>
</dbReference>
<reference evidence="5 6" key="1">
    <citation type="submission" date="2019-01" db="EMBL/GenBank/DDBJ databases">
        <authorList>
            <person name="Brito A."/>
        </authorList>
    </citation>
    <scope>NUCLEOTIDE SEQUENCE [LARGE SCALE GENOMIC DNA]</scope>
    <source>
        <strain evidence="5">1</strain>
    </source>
</reference>
<evidence type="ECO:0000256" key="1">
    <source>
        <dbReference type="ARBA" id="ARBA00022737"/>
    </source>
</evidence>
<feature type="domain" description="Glycosyltransferase 61 catalytic" evidence="4">
    <location>
        <begin position="658"/>
        <end position="833"/>
    </location>
</feature>
<name>A0A563VT47_9CYAN</name>